<evidence type="ECO:0000313" key="2">
    <source>
        <dbReference type="EMBL" id="HHQ50085.1"/>
    </source>
</evidence>
<dbReference type="Pfam" id="PF01863">
    <property type="entry name" value="YgjP-like"/>
    <property type="match status" value="1"/>
</dbReference>
<dbReference type="CDD" id="cd07344">
    <property type="entry name" value="M48_yhfN_like"/>
    <property type="match status" value="1"/>
</dbReference>
<comment type="caution">
    <text evidence="2">The sequence shown here is derived from an EMBL/GenBank/DDBJ whole genome shotgun (WGS) entry which is preliminary data.</text>
</comment>
<proteinExistence type="predicted"/>
<dbReference type="InterPro" id="IPR053136">
    <property type="entry name" value="UTP_pyrophosphatase-like"/>
</dbReference>
<accession>A0A7J3Z662</accession>
<organism evidence="2">
    <name type="scientific">Ignisphaera aggregans</name>
    <dbReference type="NCBI Taxonomy" id="334771"/>
    <lineage>
        <taxon>Archaea</taxon>
        <taxon>Thermoproteota</taxon>
        <taxon>Thermoprotei</taxon>
        <taxon>Desulfurococcales</taxon>
        <taxon>Desulfurococcaceae</taxon>
        <taxon>Ignisphaera</taxon>
    </lineage>
</organism>
<evidence type="ECO:0000259" key="1">
    <source>
        <dbReference type="Pfam" id="PF01863"/>
    </source>
</evidence>
<dbReference type="PANTHER" id="PTHR30399:SF1">
    <property type="entry name" value="UTP PYROPHOSPHATASE"/>
    <property type="match status" value="1"/>
</dbReference>
<gene>
    <name evidence="2" type="ORF">ENM66_01860</name>
</gene>
<sequence>MNHESEWRIQVKYSKSTRAKLEVKPWGVLITLPEGVREDEITRIVERYRAWIEKKYSELLEVIERSKNIELLERSKAEFKRLLKKIVEQVAREVLGVNPCRIVVRKMKTRWASCSFKGTITVNSLAIYLPEHLIAYIVYHEICHLIEPRHNGAFLECLRKRYPNYRELEKELLAYEIKLGLHSESTYKE</sequence>
<dbReference type="Gene3D" id="3.30.2010.10">
    <property type="entry name" value="Metalloproteases ('zincins'), catalytic domain"/>
    <property type="match status" value="1"/>
</dbReference>
<dbReference type="PANTHER" id="PTHR30399">
    <property type="entry name" value="UNCHARACTERIZED PROTEIN YGJP"/>
    <property type="match status" value="1"/>
</dbReference>
<dbReference type="EMBL" id="DRYQ01000023">
    <property type="protein sequence ID" value="HHQ50085.1"/>
    <property type="molecule type" value="Genomic_DNA"/>
</dbReference>
<protein>
    <submittedName>
        <fullName evidence="2">M48 family peptidase</fullName>
    </submittedName>
</protein>
<feature type="domain" description="YgjP-like metallopeptidase" evidence="1">
    <location>
        <begin position="74"/>
        <end position="172"/>
    </location>
</feature>
<name>A0A7J3Z662_9CREN</name>
<dbReference type="InterPro" id="IPR002725">
    <property type="entry name" value="YgjP-like_metallopeptidase"/>
</dbReference>
<dbReference type="AlphaFoldDB" id="A0A7J3Z662"/>
<reference evidence="2" key="1">
    <citation type="journal article" date="2020" name="mSystems">
        <title>Genome- and Community-Level Interaction Insights into Carbon Utilization and Element Cycling Functions of Hydrothermarchaeota in Hydrothermal Sediment.</title>
        <authorList>
            <person name="Zhou Z."/>
            <person name="Liu Y."/>
            <person name="Xu W."/>
            <person name="Pan J."/>
            <person name="Luo Z.H."/>
            <person name="Li M."/>
        </authorList>
    </citation>
    <scope>NUCLEOTIDE SEQUENCE [LARGE SCALE GENOMIC DNA]</scope>
    <source>
        <strain evidence="2">SpSt-1105</strain>
    </source>
</reference>